<evidence type="ECO:0000313" key="2">
    <source>
        <dbReference type="EMBL" id="MET9847036.1"/>
    </source>
</evidence>
<gene>
    <name evidence="2" type="ORF">ABZZ21_21230</name>
</gene>
<evidence type="ECO:0000256" key="1">
    <source>
        <dbReference type="SAM" id="Phobius"/>
    </source>
</evidence>
<keyword evidence="1" id="KW-0472">Membrane</keyword>
<comment type="caution">
    <text evidence="2">The sequence shown here is derived from an EMBL/GenBank/DDBJ whole genome shotgun (WGS) entry which is preliminary data.</text>
</comment>
<keyword evidence="3" id="KW-1185">Reference proteome</keyword>
<keyword evidence="1" id="KW-1133">Transmembrane helix</keyword>
<proteinExistence type="predicted"/>
<dbReference type="EMBL" id="JBEXPZ010000027">
    <property type="protein sequence ID" value="MET9847036.1"/>
    <property type="molecule type" value="Genomic_DNA"/>
</dbReference>
<sequence>MSIGLRRAGGIVGVVGGVGLAAWLVFGVPHDWGGGMRLVRHGLALVSLGAINGGAWLIFSGRQDGASDAVAG</sequence>
<reference evidence="2 3" key="1">
    <citation type="submission" date="2024-06" db="EMBL/GenBank/DDBJ databases">
        <title>The Natural Products Discovery Center: Release of the First 8490 Sequenced Strains for Exploring Actinobacteria Biosynthetic Diversity.</title>
        <authorList>
            <person name="Kalkreuter E."/>
            <person name="Kautsar S.A."/>
            <person name="Yang D."/>
            <person name="Bader C.D."/>
            <person name="Teijaro C.N."/>
            <person name="Fluegel L."/>
            <person name="Davis C.M."/>
            <person name="Simpson J.R."/>
            <person name="Lauterbach L."/>
            <person name="Steele A.D."/>
            <person name="Gui C."/>
            <person name="Meng S."/>
            <person name="Li G."/>
            <person name="Viehrig K."/>
            <person name="Ye F."/>
            <person name="Su P."/>
            <person name="Kiefer A.F."/>
            <person name="Nichols A."/>
            <person name="Cepeda A.J."/>
            <person name="Yan W."/>
            <person name="Fan B."/>
            <person name="Jiang Y."/>
            <person name="Adhikari A."/>
            <person name="Zheng C.-J."/>
            <person name="Schuster L."/>
            <person name="Cowan T.M."/>
            <person name="Smanski M.J."/>
            <person name="Chevrette M.G."/>
            <person name="De Carvalho L.P.S."/>
            <person name="Shen B."/>
        </authorList>
    </citation>
    <scope>NUCLEOTIDE SEQUENCE [LARGE SCALE GENOMIC DNA]</scope>
    <source>
        <strain evidence="2 3">NPDC006434</strain>
    </source>
</reference>
<feature type="transmembrane region" description="Helical" evidence="1">
    <location>
        <begin position="7"/>
        <end position="26"/>
    </location>
</feature>
<dbReference type="Proteomes" id="UP001550210">
    <property type="component" value="Unassembled WGS sequence"/>
</dbReference>
<dbReference type="RefSeq" id="WP_355398267.1">
    <property type="nucleotide sequence ID" value="NZ_JBEGHN010000045.1"/>
</dbReference>
<protein>
    <submittedName>
        <fullName evidence="2">Uncharacterized protein</fullName>
    </submittedName>
</protein>
<organism evidence="2 3">
    <name type="scientific">Streptomyces ossamyceticus</name>
    <dbReference type="NCBI Taxonomy" id="249581"/>
    <lineage>
        <taxon>Bacteria</taxon>
        <taxon>Bacillati</taxon>
        <taxon>Actinomycetota</taxon>
        <taxon>Actinomycetes</taxon>
        <taxon>Kitasatosporales</taxon>
        <taxon>Streptomycetaceae</taxon>
        <taxon>Streptomyces</taxon>
    </lineage>
</organism>
<accession>A0ABV2UZP0</accession>
<keyword evidence="1" id="KW-0812">Transmembrane</keyword>
<name>A0ABV2UZP0_9ACTN</name>
<feature type="transmembrane region" description="Helical" evidence="1">
    <location>
        <begin position="38"/>
        <end position="59"/>
    </location>
</feature>
<evidence type="ECO:0000313" key="3">
    <source>
        <dbReference type="Proteomes" id="UP001550210"/>
    </source>
</evidence>